<dbReference type="GO" id="GO:0017056">
    <property type="term" value="F:structural constituent of nuclear pore"/>
    <property type="evidence" value="ECO:0007669"/>
    <property type="project" value="InterPro"/>
</dbReference>
<dbReference type="InterPro" id="IPR021967">
    <property type="entry name" value="Nup98_C"/>
</dbReference>
<dbReference type="Pfam" id="PF12110">
    <property type="entry name" value="Nup96"/>
    <property type="match status" value="1"/>
</dbReference>
<sequence length="1668" mass="172391">MFGAPANNSPFGSPPPTGGFGSPSPAPFGAPAPAFGAPAFGTPAPAPAFGAPSTGFGAPAPAPGGFGASTFGGGATTPAPGGLFGAPAPAPSGGLFGAPAPAPAFGASPAPAFGASTFGAPAPTPAFGASTFGAPAPSTGLFGAAPTPAPSAFGSTFGASPAPAFGAPAPPPGSIFGGAPAPAPGGLFGAPAAAAPGQPGGGGSKQTPYQPTPRQDGTSTIQMQSISAMPAYENKNFDELRYEDYLQGNKGAGNAASTGFGGFGAPAPSGGLFGATPAPAFGAPSTSPFGAPAPAPFGAPAPAPFGAPAPAFGSTFGAPAPAPPAFGATPAPAFGSSTFGKPATGSLFGAPAPAQGGLFGGGSPAAAPAFGAPAPAPGGLFGAPAPAPGGLFGAPAPGGLFGSTPAPAFGAPAPPPAFGFGAPAPGGGLFGPAPAPAFGATPAPGGLFGAPAPPAGSLFGAKPPGTGLFGAPAPAAFGSPPTAFGAPTAAAPSLFGSPPAMAAAPMMIPAGAIIPQAASEVLSHQIQALENKRKEVQKLDVWRTKSPEESRVTPVSQPQYGGLASGLVRSSPYTPHRHNPGSAAKKLRPRGFGSAIAAPSSSASPLDTMGTGGRAMMSPEAYVSSSAKKLVIKQDSLTPKPKLQLRLMNAPSSASDVTTHALPVSLEAESPAPGNAGPSIATAPPASSPSPRQSQMQTSTPTSVPVFGNEANAGTPTSPTVNGGSRIPPVTAEKIDPPPPDPDRDYYQQVVDSPDGNPADRPAPQSARVTKKKPSYLPKLTKPGYVITPSLDELATLSEADLAAVSNFSIRCDPYGLVEWKGAVDVRNADLDNSIVIGQNDVSVYTKDEEEGRKPLVGSKLNRPAVITFFNVFPKNGGANASVEDKVKFARRIERQTVKMDAELIKYDKDTGSWKIAVGHFSRYGLSDDDESEDELYTESVEKEDDAAIVSDVEMDHHVEEAFDSIYSAVKSYSKHPKTSLHDDMELSEEQTDDCDFDEYYESPDCRSMGFSTTLISADDYDKATKQHATTGICNRMSTKAFASERRMPKNVEYGLRLGRSHGICWSPNGSFLKVAQGGTKLEQRRPVFENAGGKSAWNRSKQQLEAHRQCSSKLPTEVDDRSPRFVLPRSVSNGDAKSHEALHQALVALQGNPKGEDIGSLSFALLACLVDDDATVTKPSMDLRKEAVIRFLVDALKTSTDRGVDQAMARNDVLAAVHAALKGGNLSKACEISVAAGQEDLAACIATFDMEGSADIAAQARKATTNEGLRKIYSLLSSGSSNKGGEQEWMTTLLIKLLYGSPLQDISLPKVLESFQTDIKTSQAPYPSPSYIRGGRERVQSILFRLLRLTESPQLITCAEVINPDGISRFHHDFSVSFFLASALASAGICSSLSVFQEERVIDGYCTQLIGMGHWEWAVYVCLCSLNHDVLESTKTEWKQAKAKRIVLQFYHRADPHFNVRNNFLSEIGVPQEWCSEAFAYRSASVGDPFSYINHLVSFSTKQAMAVCDQVILPNILFMGNSDVDKCMELLRSCQGDLSPTAKAVLSMLEIGQDLQEMATAPQEIDKQMLSEMKAELDMVEKKLHLELSKCKKGFPPLQFSAFSAIPLPSMLSEALDHCVFLSTLLKALELGIHVGTKTSQRKLTALLAFNAIGGHSECTSSAALLR</sequence>
<feature type="compositionally biased region" description="Polar residues" evidence="10">
    <location>
        <begin position="712"/>
        <end position="723"/>
    </location>
</feature>
<evidence type="ECO:0000256" key="9">
    <source>
        <dbReference type="ARBA" id="ARBA00023242"/>
    </source>
</evidence>
<dbReference type="SUPFAM" id="SSF82215">
    <property type="entry name" value="C-terminal autoproteolytic domain of nucleoporin nup98"/>
    <property type="match status" value="1"/>
</dbReference>
<evidence type="ECO:0000313" key="13">
    <source>
        <dbReference type="Proteomes" id="UP001153069"/>
    </source>
</evidence>
<dbReference type="FunFam" id="1.10.10.2360:FF:000001">
    <property type="entry name" value="Nuclear pore complex protein Nup98-Nup96"/>
    <property type="match status" value="1"/>
</dbReference>
<keyword evidence="9" id="KW-0539">Nucleus</keyword>
<protein>
    <submittedName>
        <fullName evidence="12">Pore complex protein Nup98-Nup96</fullName>
    </submittedName>
</protein>
<dbReference type="InterPro" id="IPR037665">
    <property type="entry name" value="Nucleoporin_S59-like"/>
</dbReference>
<evidence type="ECO:0000256" key="4">
    <source>
        <dbReference type="ARBA" id="ARBA00022813"/>
    </source>
</evidence>
<dbReference type="GO" id="GO:0044614">
    <property type="term" value="C:nuclear pore cytoplasmic filaments"/>
    <property type="evidence" value="ECO:0007669"/>
    <property type="project" value="TreeGrafter"/>
</dbReference>
<evidence type="ECO:0000259" key="11">
    <source>
        <dbReference type="PROSITE" id="PS51434"/>
    </source>
</evidence>
<organism evidence="12 13">
    <name type="scientific">Seminavis robusta</name>
    <dbReference type="NCBI Taxonomy" id="568900"/>
    <lineage>
        <taxon>Eukaryota</taxon>
        <taxon>Sar</taxon>
        <taxon>Stramenopiles</taxon>
        <taxon>Ochrophyta</taxon>
        <taxon>Bacillariophyta</taxon>
        <taxon>Bacillariophyceae</taxon>
        <taxon>Bacillariophycidae</taxon>
        <taxon>Naviculales</taxon>
        <taxon>Naviculaceae</taxon>
        <taxon>Seminavis</taxon>
    </lineage>
</organism>
<dbReference type="PANTHER" id="PTHR23198:SF6">
    <property type="entry name" value="NUCLEAR PORE COMPLEX PROTEIN NUP98-NUP96"/>
    <property type="match status" value="1"/>
</dbReference>
<accession>A0A9N8HKV7</accession>
<keyword evidence="4" id="KW-0068">Autocatalytic cleavage</keyword>
<gene>
    <name evidence="12" type="ORF">SEMRO_868_G213240.1</name>
</gene>
<dbReference type="InterPro" id="IPR007230">
    <property type="entry name" value="Nup98_auto-Pept-S59_dom"/>
</dbReference>
<feature type="region of interest" description="Disordered" evidence="10">
    <location>
        <begin position="187"/>
        <end position="219"/>
    </location>
</feature>
<dbReference type="GO" id="GO:0034398">
    <property type="term" value="P:telomere tethering at nuclear periphery"/>
    <property type="evidence" value="ECO:0007669"/>
    <property type="project" value="TreeGrafter"/>
</dbReference>
<feature type="domain" description="Peptidase S59" evidence="11">
    <location>
        <begin position="782"/>
        <end position="921"/>
    </location>
</feature>
<evidence type="ECO:0000256" key="1">
    <source>
        <dbReference type="ARBA" id="ARBA00004567"/>
    </source>
</evidence>
<feature type="region of interest" description="Disordered" evidence="10">
    <location>
        <begin position="593"/>
        <end position="613"/>
    </location>
</feature>
<dbReference type="Proteomes" id="UP001153069">
    <property type="component" value="Unassembled WGS sequence"/>
</dbReference>
<comment type="similarity">
    <text evidence="2">Belongs to the nucleoporin GLFG family.</text>
</comment>
<dbReference type="GO" id="GO:0006405">
    <property type="term" value="P:RNA export from nucleus"/>
    <property type="evidence" value="ECO:0007669"/>
    <property type="project" value="TreeGrafter"/>
</dbReference>
<dbReference type="InterPro" id="IPR025574">
    <property type="entry name" value="Nucleoporin_FG_rpt"/>
</dbReference>
<keyword evidence="8" id="KW-0906">Nuclear pore complex</keyword>
<dbReference type="OrthoDB" id="200238at2759"/>
<keyword evidence="5" id="KW-0509">mRNA transport</keyword>
<dbReference type="Pfam" id="PF13634">
    <property type="entry name" value="Nucleoporin_FG"/>
    <property type="match status" value="4"/>
</dbReference>
<feature type="compositionally biased region" description="Basic and acidic residues" evidence="10">
    <location>
        <begin position="733"/>
        <end position="746"/>
    </location>
</feature>
<proteinExistence type="inferred from homology"/>
<evidence type="ECO:0000256" key="3">
    <source>
        <dbReference type="ARBA" id="ARBA00022448"/>
    </source>
</evidence>
<keyword evidence="13" id="KW-1185">Reference proteome</keyword>
<evidence type="ECO:0000256" key="8">
    <source>
        <dbReference type="ARBA" id="ARBA00023132"/>
    </source>
</evidence>
<feature type="compositionally biased region" description="Low complexity" evidence="10">
    <location>
        <begin position="678"/>
        <end position="705"/>
    </location>
</feature>
<feature type="region of interest" description="Disordered" evidence="10">
    <location>
        <begin position="1"/>
        <end position="52"/>
    </location>
</feature>
<dbReference type="Gene3D" id="3.30.1610.10">
    <property type="entry name" value="Peptidase S59, nucleoporin"/>
    <property type="match status" value="1"/>
</dbReference>
<comment type="caution">
    <text evidence="12">The sequence shown here is derived from an EMBL/GenBank/DDBJ whole genome shotgun (WGS) entry which is preliminary data.</text>
</comment>
<dbReference type="GO" id="GO:0051028">
    <property type="term" value="P:mRNA transport"/>
    <property type="evidence" value="ECO:0007669"/>
    <property type="project" value="UniProtKB-KW"/>
</dbReference>
<dbReference type="GO" id="GO:0000973">
    <property type="term" value="P:post-transcriptional tethering of RNA polymerase II gene DNA at nuclear periphery"/>
    <property type="evidence" value="ECO:0007669"/>
    <property type="project" value="TreeGrafter"/>
</dbReference>
<feature type="compositionally biased region" description="Polar residues" evidence="10">
    <location>
        <begin position="205"/>
        <end position="219"/>
    </location>
</feature>
<dbReference type="PROSITE" id="PS51434">
    <property type="entry name" value="NUP_C"/>
    <property type="match status" value="1"/>
</dbReference>
<keyword evidence="3" id="KW-0813">Transport</keyword>
<dbReference type="GO" id="GO:0008139">
    <property type="term" value="F:nuclear localization sequence binding"/>
    <property type="evidence" value="ECO:0007669"/>
    <property type="project" value="TreeGrafter"/>
</dbReference>
<name>A0A9N8HKV7_9STRA</name>
<evidence type="ECO:0000256" key="6">
    <source>
        <dbReference type="ARBA" id="ARBA00022927"/>
    </source>
</evidence>
<evidence type="ECO:0000256" key="10">
    <source>
        <dbReference type="SAM" id="MobiDB-lite"/>
    </source>
</evidence>
<comment type="subcellular location">
    <subcellularLocation>
        <location evidence="1">Nucleus</location>
        <location evidence="1">Nuclear pore complex</location>
    </subcellularLocation>
</comment>
<keyword evidence="6" id="KW-0653">Protein transport</keyword>
<dbReference type="PANTHER" id="PTHR23198">
    <property type="entry name" value="NUCLEOPORIN"/>
    <property type="match status" value="1"/>
</dbReference>
<feature type="compositionally biased region" description="Low complexity" evidence="10">
    <location>
        <begin position="31"/>
        <end position="52"/>
    </location>
</feature>
<dbReference type="Pfam" id="PF04096">
    <property type="entry name" value="Nucleoporin2"/>
    <property type="match status" value="1"/>
</dbReference>
<dbReference type="GO" id="GO:0006606">
    <property type="term" value="P:protein import into nucleus"/>
    <property type="evidence" value="ECO:0007669"/>
    <property type="project" value="TreeGrafter"/>
</dbReference>
<dbReference type="Gene3D" id="1.10.10.2360">
    <property type="match status" value="1"/>
</dbReference>
<feature type="compositionally biased region" description="Low complexity" evidence="10">
    <location>
        <begin position="594"/>
        <end position="605"/>
    </location>
</feature>
<evidence type="ECO:0000313" key="12">
    <source>
        <dbReference type="EMBL" id="CAB9517601.1"/>
    </source>
</evidence>
<evidence type="ECO:0000256" key="2">
    <source>
        <dbReference type="ARBA" id="ARBA00008926"/>
    </source>
</evidence>
<dbReference type="EMBL" id="CAICTM010000867">
    <property type="protein sequence ID" value="CAB9517601.1"/>
    <property type="molecule type" value="Genomic_DNA"/>
</dbReference>
<evidence type="ECO:0000256" key="5">
    <source>
        <dbReference type="ARBA" id="ARBA00022816"/>
    </source>
</evidence>
<feature type="region of interest" description="Disordered" evidence="10">
    <location>
        <begin position="667"/>
        <end position="775"/>
    </location>
</feature>
<reference evidence="12" key="1">
    <citation type="submission" date="2020-06" db="EMBL/GenBank/DDBJ databases">
        <authorList>
            <consortium name="Plant Systems Biology data submission"/>
        </authorList>
    </citation>
    <scope>NUCLEOTIDE SEQUENCE</scope>
    <source>
        <strain evidence="12">D6</strain>
    </source>
</reference>
<dbReference type="InterPro" id="IPR036903">
    <property type="entry name" value="Nup98_auto-Pept-S59_dom_sf"/>
</dbReference>
<keyword evidence="7" id="KW-0811">Translocation</keyword>
<dbReference type="GO" id="GO:0003723">
    <property type="term" value="F:RNA binding"/>
    <property type="evidence" value="ECO:0007669"/>
    <property type="project" value="TreeGrafter"/>
</dbReference>
<evidence type="ECO:0000256" key="7">
    <source>
        <dbReference type="ARBA" id="ARBA00023010"/>
    </source>
</evidence>